<evidence type="ECO:0000313" key="3">
    <source>
        <dbReference type="EMBL" id="CAG5097842.1"/>
    </source>
</evidence>
<accession>A0ABN7SG93</accession>
<feature type="region of interest" description="Disordered" evidence="1">
    <location>
        <begin position="239"/>
        <end position="270"/>
    </location>
</feature>
<evidence type="ECO:0000259" key="2">
    <source>
        <dbReference type="PROSITE" id="PS00028"/>
    </source>
</evidence>
<feature type="region of interest" description="Disordered" evidence="1">
    <location>
        <begin position="31"/>
        <end position="101"/>
    </location>
</feature>
<name>A0ABN7SG93_OIKDI</name>
<feature type="domain" description="C2H2-type" evidence="2">
    <location>
        <begin position="213"/>
        <end position="235"/>
    </location>
</feature>
<dbReference type="InterPro" id="IPR013087">
    <property type="entry name" value="Znf_C2H2_type"/>
</dbReference>
<keyword evidence="4" id="KW-1185">Reference proteome</keyword>
<dbReference type="PROSITE" id="PS00028">
    <property type="entry name" value="ZINC_FINGER_C2H2_1"/>
    <property type="match status" value="1"/>
</dbReference>
<evidence type="ECO:0000256" key="1">
    <source>
        <dbReference type="SAM" id="MobiDB-lite"/>
    </source>
</evidence>
<dbReference type="Pfam" id="PF21816">
    <property type="entry name" value="Zap1_zf1"/>
    <property type="match status" value="1"/>
</dbReference>
<dbReference type="Proteomes" id="UP001158576">
    <property type="component" value="Chromosome XSR"/>
</dbReference>
<evidence type="ECO:0000313" key="4">
    <source>
        <dbReference type="Proteomes" id="UP001158576"/>
    </source>
</evidence>
<feature type="compositionally biased region" description="Low complexity" evidence="1">
    <location>
        <begin position="240"/>
        <end position="256"/>
    </location>
</feature>
<feature type="compositionally biased region" description="Low complexity" evidence="1">
    <location>
        <begin position="61"/>
        <end position="70"/>
    </location>
</feature>
<sequence length="270" mass="29789">MSENDCTQLGKSPIDLLEACCAAIKDEGKSSLVAAGSKRKRSDSSDEASPVEIVDVVLPTSRSPPNSSYYQPPPLKKTSTQTNSPQRKEISSSGSRGRPYFRSPVSSFSKLSALRHPLSSFISQRPPEIERILRSWQYQNSQYSLINGLTNWTLYQQQLQLSLAATQHYLPNQMPSLNAVPLLRNFSPALKQETPRLAQNFSSHPEERAINECRWANCSESFKTADALSEHVFEHVTATSKSPHSLSSRSKLASPPNSAVSVIGKMGKLV</sequence>
<dbReference type="Gene3D" id="3.30.160.60">
    <property type="entry name" value="Classic Zinc Finger"/>
    <property type="match status" value="1"/>
</dbReference>
<protein>
    <submittedName>
        <fullName evidence="3">Oidioi.mRNA.OKI2018_I69.XSR.g15256.t1.cds</fullName>
    </submittedName>
</protein>
<proteinExistence type="predicted"/>
<gene>
    <name evidence="3" type="ORF">OKIOD_LOCUS6814</name>
</gene>
<organism evidence="3 4">
    <name type="scientific">Oikopleura dioica</name>
    <name type="common">Tunicate</name>
    <dbReference type="NCBI Taxonomy" id="34765"/>
    <lineage>
        <taxon>Eukaryota</taxon>
        <taxon>Metazoa</taxon>
        <taxon>Chordata</taxon>
        <taxon>Tunicata</taxon>
        <taxon>Appendicularia</taxon>
        <taxon>Copelata</taxon>
        <taxon>Oikopleuridae</taxon>
        <taxon>Oikopleura</taxon>
    </lineage>
</organism>
<feature type="compositionally biased region" description="Polar residues" evidence="1">
    <location>
        <begin position="77"/>
        <end position="95"/>
    </location>
</feature>
<reference evidence="3 4" key="1">
    <citation type="submission" date="2021-04" db="EMBL/GenBank/DDBJ databases">
        <authorList>
            <person name="Bliznina A."/>
        </authorList>
    </citation>
    <scope>NUCLEOTIDE SEQUENCE [LARGE SCALE GENOMIC DNA]</scope>
</reference>
<dbReference type="EMBL" id="OU015569">
    <property type="protein sequence ID" value="CAG5097842.1"/>
    <property type="molecule type" value="Genomic_DNA"/>
</dbReference>
<dbReference type="InterPro" id="IPR048420">
    <property type="entry name" value="Zap1-like_Znf1"/>
</dbReference>